<protein>
    <submittedName>
        <fullName evidence="1">Uncharacterized protein</fullName>
    </submittedName>
</protein>
<keyword evidence="2" id="KW-1185">Reference proteome</keyword>
<dbReference type="Proteomes" id="UP001215280">
    <property type="component" value="Unassembled WGS sequence"/>
</dbReference>
<reference evidence="1" key="1">
    <citation type="submission" date="2023-03" db="EMBL/GenBank/DDBJ databases">
        <title>Massive genome expansion in bonnet fungi (Mycena s.s.) driven by repeated elements and novel gene families across ecological guilds.</title>
        <authorList>
            <consortium name="Lawrence Berkeley National Laboratory"/>
            <person name="Harder C.B."/>
            <person name="Miyauchi S."/>
            <person name="Viragh M."/>
            <person name="Kuo A."/>
            <person name="Thoen E."/>
            <person name="Andreopoulos B."/>
            <person name="Lu D."/>
            <person name="Skrede I."/>
            <person name="Drula E."/>
            <person name="Henrissat B."/>
            <person name="Morin E."/>
            <person name="Kohler A."/>
            <person name="Barry K."/>
            <person name="LaButti K."/>
            <person name="Morin E."/>
            <person name="Salamov A."/>
            <person name="Lipzen A."/>
            <person name="Mereny Z."/>
            <person name="Hegedus B."/>
            <person name="Baldrian P."/>
            <person name="Stursova M."/>
            <person name="Weitz H."/>
            <person name="Taylor A."/>
            <person name="Grigoriev I.V."/>
            <person name="Nagy L.G."/>
            <person name="Martin F."/>
            <person name="Kauserud H."/>
        </authorList>
    </citation>
    <scope>NUCLEOTIDE SEQUENCE</scope>
    <source>
        <strain evidence="1">CBHHK188m</strain>
    </source>
</reference>
<comment type="caution">
    <text evidence="1">The sequence shown here is derived from an EMBL/GenBank/DDBJ whole genome shotgun (WGS) entry which is preliminary data.</text>
</comment>
<proteinExistence type="predicted"/>
<gene>
    <name evidence="1" type="ORF">DFH07DRAFT_769636</name>
</gene>
<dbReference type="EMBL" id="JARJLG010000031">
    <property type="protein sequence ID" value="KAJ7766963.1"/>
    <property type="molecule type" value="Genomic_DNA"/>
</dbReference>
<sequence length="171" mass="18485">MVLQNMKKNKDKCIQLMEPIHLGLFCIVDLHMKSETMGSLPLATLELLSLLTDIIHTVLIKGLAKFSGPAISTTIGTFIVGGSQTTDKCFDTQSNLNTSIRVSLSSPRFTSMPGAKDLLSLLSILPDGLSDMELLQSNLPIKDVLACKAVLLGTSLAFIDDKTRLKSLVPI</sequence>
<evidence type="ECO:0000313" key="2">
    <source>
        <dbReference type="Proteomes" id="UP001215280"/>
    </source>
</evidence>
<dbReference type="AlphaFoldDB" id="A0AAD7NMP0"/>
<accession>A0AAD7NMP0</accession>
<name>A0AAD7NMP0_9AGAR</name>
<evidence type="ECO:0000313" key="1">
    <source>
        <dbReference type="EMBL" id="KAJ7766963.1"/>
    </source>
</evidence>
<organism evidence="1 2">
    <name type="scientific">Mycena maculata</name>
    <dbReference type="NCBI Taxonomy" id="230809"/>
    <lineage>
        <taxon>Eukaryota</taxon>
        <taxon>Fungi</taxon>
        <taxon>Dikarya</taxon>
        <taxon>Basidiomycota</taxon>
        <taxon>Agaricomycotina</taxon>
        <taxon>Agaricomycetes</taxon>
        <taxon>Agaricomycetidae</taxon>
        <taxon>Agaricales</taxon>
        <taxon>Marasmiineae</taxon>
        <taxon>Mycenaceae</taxon>
        <taxon>Mycena</taxon>
    </lineage>
</organism>